<dbReference type="AlphaFoldDB" id="A0A955L6J9"/>
<name>A0A955L6J9_9BACT</name>
<comment type="caution">
    <text evidence="3">The sequence shown here is derived from an EMBL/GenBank/DDBJ whole genome shotgun (WGS) entry which is preliminary data.</text>
</comment>
<feature type="transmembrane region" description="Helical" evidence="2">
    <location>
        <begin position="296"/>
        <end position="316"/>
    </location>
</feature>
<evidence type="ECO:0000313" key="3">
    <source>
        <dbReference type="EMBL" id="MCA9383792.1"/>
    </source>
</evidence>
<evidence type="ECO:0000256" key="2">
    <source>
        <dbReference type="SAM" id="Phobius"/>
    </source>
</evidence>
<dbReference type="EMBL" id="JAGQLK010000137">
    <property type="protein sequence ID" value="MCA9383792.1"/>
    <property type="molecule type" value="Genomic_DNA"/>
</dbReference>
<reference evidence="3" key="2">
    <citation type="journal article" date="2021" name="Microbiome">
        <title>Successional dynamics and alternative stable states in a saline activated sludge microbial community over 9 years.</title>
        <authorList>
            <person name="Wang Y."/>
            <person name="Ye J."/>
            <person name="Ju F."/>
            <person name="Liu L."/>
            <person name="Boyd J.A."/>
            <person name="Deng Y."/>
            <person name="Parks D.H."/>
            <person name="Jiang X."/>
            <person name="Yin X."/>
            <person name="Woodcroft B.J."/>
            <person name="Tyson G.W."/>
            <person name="Hugenholtz P."/>
            <person name="Polz M.F."/>
            <person name="Zhang T."/>
        </authorList>
    </citation>
    <scope>NUCLEOTIDE SEQUENCE</scope>
    <source>
        <strain evidence="3">HKST-UBA14</strain>
    </source>
</reference>
<proteinExistence type="predicted"/>
<keyword evidence="2" id="KW-0472">Membrane</keyword>
<gene>
    <name evidence="3" type="ORF">KC909_05485</name>
</gene>
<evidence type="ECO:0008006" key="5">
    <source>
        <dbReference type="Google" id="ProtNLM"/>
    </source>
</evidence>
<feature type="compositionally biased region" description="Acidic residues" evidence="1">
    <location>
        <begin position="227"/>
        <end position="238"/>
    </location>
</feature>
<accession>A0A955L6J9</accession>
<keyword evidence="2" id="KW-1133">Transmembrane helix</keyword>
<reference evidence="3" key="1">
    <citation type="submission" date="2020-04" db="EMBL/GenBank/DDBJ databases">
        <authorList>
            <person name="Zhang T."/>
        </authorList>
    </citation>
    <scope>NUCLEOTIDE SEQUENCE</scope>
    <source>
        <strain evidence="3">HKST-UBA14</strain>
    </source>
</reference>
<evidence type="ECO:0000256" key="1">
    <source>
        <dbReference type="SAM" id="MobiDB-lite"/>
    </source>
</evidence>
<protein>
    <recommendedName>
        <fullName evidence="5">Baseplate protein J-like domain-containing protein</fullName>
    </recommendedName>
</protein>
<feature type="region of interest" description="Disordered" evidence="1">
    <location>
        <begin position="226"/>
        <end position="254"/>
    </location>
</feature>
<evidence type="ECO:0000313" key="4">
    <source>
        <dbReference type="Proteomes" id="UP000783287"/>
    </source>
</evidence>
<dbReference type="Proteomes" id="UP000783287">
    <property type="component" value="Unassembled WGS sequence"/>
</dbReference>
<sequence>MSRAKKIFVEQDEDIIFTIEKVVNSEENRVIVVVPQNAALTSSAVSLKILSRQISKSEKNIVLVTDSEVGSRLGEKADIAIVDKVSSVTSDVWTNAKSLKEKMIHERDRIKNELLGVRKEDVSGGSKEENVAVDSVAQIEEPQVEQVKAKIIDDEEEEKEVIVPAPEKPRLPAKVVELNGITLLAGGDIEDRPDLIAFAKYEEEQAFVSSISGEGEKHDLTQTLEEMQTEEEEDDKDDDPPKDKFLGKDISNFADPNERVHSRLDKIKKSRDKTPQFTAKLQPIIKVLTKGNTLSNVIKVVLVLVFLLFTYSYFFLSKVEVNLVFSESEVRISEQVTASAAATEVDLATLTIPAIQLTKESSVSADGTASGTGETGETAQGLVDIINKKSEQVTLPAGKVITDISTQLNYVLQEAVTIPKEDKVSDISIKAQKFGENYNVEDEATFKIEGFETDDVIGYSFFDISGGTTEETTVVSQTDIDALKADLEEQLKSDLLNRLNELISDADILLEGSEKYQEVSFNTSVGANEEADTFSMDLKMSVTAKKVLKDDLKLIAQEIVRINQESSEDATIEVEDPVIANISIDGDNVTFNLSTNAGVLEDVSTDSIKEEIKGKSVGDAREYLRTLEDIDDFTLKYKPSFIPFFMQKVPKDIEKIEVNKTTETAEN</sequence>
<organism evidence="3 4">
    <name type="scientific">Candidatus Dojkabacteria bacterium</name>
    <dbReference type="NCBI Taxonomy" id="2099670"/>
    <lineage>
        <taxon>Bacteria</taxon>
        <taxon>Candidatus Dojkabacteria</taxon>
    </lineage>
</organism>
<keyword evidence="2" id="KW-0812">Transmembrane</keyword>